<dbReference type="InterPro" id="IPR000701">
    <property type="entry name" value="SuccDH_FuR_B_TM-su"/>
</dbReference>
<keyword evidence="9 10" id="KW-0472">Membrane</keyword>
<evidence type="ECO:0000256" key="5">
    <source>
        <dbReference type="ARBA" id="ARBA00022692"/>
    </source>
</evidence>
<dbReference type="Pfam" id="PF01127">
    <property type="entry name" value="Sdh_cyt"/>
    <property type="match status" value="1"/>
</dbReference>
<evidence type="ECO:0008006" key="13">
    <source>
        <dbReference type="Google" id="ProtNLM"/>
    </source>
</evidence>
<proteinExistence type="predicted"/>
<dbReference type="GO" id="GO:0016020">
    <property type="term" value="C:membrane"/>
    <property type="evidence" value="ECO:0007669"/>
    <property type="project" value="UniProtKB-SubCell"/>
</dbReference>
<dbReference type="EMBL" id="CP002850">
    <property type="protein sequence ID" value="AEH62929.1"/>
    <property type="molecule type" value="Genomic_DNA"/>
</dbReference>
<feature type="transmembrane region" description="Helical" evidence="10">
    <location>
        <begin position="116"/>
        <end position="139"/>
    </location>
</feature>
<evidence type="ECO:0000256" key="6">
    <source>
        <dbReference type="ARBA" id="ARBA00022723"/>
    </source>
</evidence>
<evidence type="ECO:0000313" key="12">
    <source>
        <dbReference type="Proteomes" id="UP000001494"/>
    </source>
</evidence>
<dbReference type="AlphaFoldDB" id="A0A0H3G2K3"/>
<evidence type="ECO:0000256" key="8">
    <source>
        <dbReference type="ARBA" id="ARBA00023004"/>
    </source>
</evidence>
<keyword evidence="4" id="KW-0349">Heme</keyword>
<dbReference type="HOGENOM" id="CLU_1854468_0_0_5"/>
<dbReference type="InterPro" id="IPR034804">
    <property type="entry name" value="SQR/QFR_C/D"/>
</dbReference>
<dbReference type="RefSeq" id="WP_011240475.1">
    <property type="nucleotide sequence ID" value="NC_017262.1"/>
</dbReference>
<comment type="cofactor">
    <cofactor evidence="1">
        <name>heme</name>
        <dbReference type="ChEBI" id="CHEBI:30413"/>
    </cofactor>
</comment>
<evidence type="ECO:0000256" key="2">
    <source>
        <dbReference type="ARBA" id="ARBA00004050"/>
    </source>
</evidence>
<organism evidence="11 12">
    <name type="scientific">Zymomonas mobilis subsp. mobilis (strain ATCC 10988 / DSM 424 / LMG 404 / NCIMB 8938 / NRRL B-806 / ZM1)</name>
    <dbReference type="NCBI Taxonomy" id="555217"/>
    <lineage>
        <taxon>Bacteria</taxon>
        <taxon>Pseudomonadati</taxon>
        <taxon>Pseudomonadota</taxon>
        <taxon>Alphaproteobacteria</taxon>
        <taxon>Sphingomonadales</taxon>
        <taxon>Zymomonadaceae</taxon>
        <taxon>Zymomonas</taxon>
    </lineage>
</organism>
<comment type="subcellular location">
    <subcellularLocation>
        <location evidence="3">Membrane</location>
    </subcellularLocation>
</comment>
<feature type="transmembrane region" description="Helical" evidence="10">
    <location>
        <begin position="29"/>
        <end position="52"/>
    </location>
</feature>
<sequence>MARSTASSSSSRKTASPDFQRTATLLHRLTALAIAFIGFPLFTLWLLAVSTSPENYALFWHYIIHSPDKNSFAFSVNIISRIIGVMLTWCFFYHVMSVIRLNTLKRLQRPSLYKNYFFYSATNMVALILTLLVWGIIFLGA</sequence>
<dbReference type="Proteomes" id="UP000001494">
    <property type="component" value="Chromosome"/>
</dbReference>
<evidence type="ECO:0000256" key="10">
    <source>
        <dbReference type="SAM" id="Phobius"/>
    </source>
</evidence>
<dbReference type="Gene3D" id="1.20.1300.10">
    <property type="entry name" value="Fumarate reductase/succinate dehydrogenase, transmembrane subunit"/>
    <property type="match status" value="1"/>
</dbReference>
<evidence type="ECO:0000256" key="1">
    <source>
        <dbReference type="ARBA" id="ARBA00001971"/>
    </source>
</evidence>
<evidence type="ECO:0000256" key="7">
    <source>
        <dbReference type="ARBA" id="ARBA00022989"/>
    </source>
</evidence>
<keyword evidence="5 10" id="KW-0812">Transmembrane</keyword>
<dbReference type="OrthoDB" id="9799441at2"/>
<dbReference type="eggNOG" id="COG2009">
    <property type="taxonomic scope" value="Bacteria"/>
</dbReference>
<keyword evidence="6" id="KW-0479">Metal-binding</keyword>
<reference evidence="11 12" key="1">
    <citation type="journal article" date="2011" name="J. Bacteriol.">
        <title>Genome sequence of the ethanol-producing Zymomonas mobilis subsp. mobilis lectotype strain ATCC 10988.</title>
        <authorList>
            <person name="Pappas K.M."/>
            <person name="Kouvelis V.N."/>
            <person name="Saunders E."/>
            <person name="Brettin T.S."/>
            <person name="Bruce D."/>
            <person name="Detter C."/>
            <person name="Balakireva M."/>
            <person name="Han C.S."/>
            <person name="Savvakis G."/>
            <person name="Kyrpides N.C."/>
            <person name="Typas M.A."/>
        </authorList>
    </citation>
    <scope>NUCLEOTIDE SEQUENCE [LARGE SCALE GENOMIC DNA]</scope>
    <source>
        <strain evidence="12">ATCC 10988 / DSM 424 / CCUG 17860 / LMG 404 / NCIMB 8938 / NRRL B-806 / ZM1</strain>
    </source>
</reference>
<evidence type="ECO:0000256" key="3">
    <source>
        <dbReference type="ARBA" id="ARBA00004370"/>
    </source>
</evidence>
<comment type="function">
    <text evidence="2">Membrane-anchoring subunit of succinate dehydrogenase (SDH).</text>
</comment>
<name>A0A0H3G2K3_ZYMMA</name>
<gene>
    <name evidence="11" type="ordered locus">Zmob_1096</name>
</gene>
<dbReference type="GO" id="GO:0046872">
    <property type="term" value="F:metal ion binding"/>
    <property type="evidence" value="ECO:0007669"/>
    <property type="project" value="UniProtKB-KW"/>
</dbReference>
<evidence type="ECO:0000256" key="4">
    <source>
        <dbReference type="ARBA" id="ARBA00022617"/>
    </source>
</evidence>
<dbReference type="KEGG" id="zmm:Zmob_1096"/>
<feature type="transmembrane region" description="Helical" evidence="10">
    <location>
        <begin position="72"/>
        <end position="95"/>
    </location>
</feature>
<keyword evidence="7 10" id="KW-1133">Transmembrane helix</keyword>
<protein>
    <recommendedName>
        <fullName evidence="13">Succinate dehydrogenase cytochrome b556 subunit</fullName>
    </recommendedName>
</protein>
<accession>A0A0H3G2K3</accession>
<evidence type="ECO:0000256" key="9">
    <source>
        <dbReference type="ARBA" id="ARBA00023136"/>
    </source>
</evidence>
<keyword evidence="8" id="KW-0408">Iron</keyword>
<evidence type="ECO:0000313" key="11">
    <source>
        <dbReference type="EMBL" id="AEH62929.1"/>
    </source>
</evidence>